<protein>
    <recommendedName>
        <fullName evidence="3">Integrase catalytic domain-containing protein</fullName>
    </recommendedName>
</protein>
<dbReference type="AlphaFoldDB" id="A0A4Y2F2D3"/>
<dbReference type="Gene3D" id="3.30.420.10">
    <property type="entry name" value="Ribonuclease H-like superfamily/Ribonuclease H"/>
    <property type="match status" value="1"/>
</dbReference>
<proteinExistence type="predicted"/>
<dbReference type="Proteomes" id="UP000499080">
    <property type="component" value="Unassembled WGS sequence"/>
</dbReference>
<accession>A0A4Y2F2D3</accession>
<dbReference type="OrthoDB" id="5984724at2759"/>
<comment type="caution">
    <text evidence="1">The sequence shown here is derived from an EMBL/GenBank/DDBJ whole genome shotgun (WGS) entry which is preliminary data.</text>
</comment>
<dbReference type="InterPro" id="IPR036397">
    <property type="entry name" value="RNaseH_sf"/>
</dbReference>
<evidence type="ECO:0000313" key="1">
    <source>
        <dbReference type="EMBL" id="GBM34255.1"/>
    </source>
</evidence>
<gene>
    <name evidence="1" type="ORF">AVEN_60594_1</name>
</gene>
<sequence>MFSDRGTNFVSADLELKRFMAAILSSEEFQNKLAQERIVWKFNSPSAPHFGDLWENGIKQMKTHLKRTIGAQLLTSEEFLTLVTQVEF</sequence>
<name>A0A4Y2F2D3_ARAVE</name>
<dbReference type="EMBL" id="BGPR01000754">
    <property type="protein sequence ID" value="GBM34255.1"/>
    <property type="molecule type" value="Genomic_DNA"/>
</dbReference>
<reference evidence="1 2" key="1">
    <citation type="journal article" date="2019" name="Sci. Rep.">
        <title>Orb-weaving spider Araneus ventricosus genome elucidates the spidroin gene catalogue.</title>
        <authorList>
            <person name="Kono N."/>
            <person name="Nakamura H."/>
            <person name="Ohtoshi R."/>
            <person name="Moran D.A.P."/>
            <person name="Shinohara A."/>
            <person name="Yoshida Y."/>
            <person name="Fujiwara M."/>
            <person name="Mori M."/>
            <person name="Tomita M."/>
            <person name="Arakawa K."/>
        </authorList>
    </citation>
    <scope>NUCLEOTIDE SEQUENCE [LARGE SCALE GENOMIC DNA]</scope>
</reference>
<evidence type="ECO:0000313" key="2">
    <source>
        <dbReference type="Proteomes" id="UP000499080"/>
    </source>
</evidence>
<evidence type="ECO:0008006" key="3">
    <source>
        <dbReference type="Google" id="ProtNLM"/>
    </source>
</evidence>
<organism evidence="1 2">
    <name type="scientific">Araneus ventricosus</name>
    <name type="common">Orbweaver spider</name>
    <name type="synonym">Epeira ventricosa</name>
    <dbReference type="NCBI Taxonomy" id="182803"/>
    <lineage>
        <taxon>Eukaryota</taxon>
        <taxon>Metazoa</taxon>
        <taxon>Ecdysozoa</taxon>
        <taxon>Arthropoda</taxon>
        <taxon>Chelicerata</taxon>
        <taxon>Arachnida</taxon>
        <taxon>Araneae</taxon>
        <taxon>Araneomorphae</taxon>
        <taxon>Entelegynae</taxon>
        <taxon>Araneoidea</taxon>
        <taxon>Araneidae</taxon>
        <taxon>Araneus</taxon>
    </lineage>
</organism>
<dbReference type="GO" id="GO:0003676">
    <property type="term" value="F:nucleic acid binding"/>
    <property type="evidence" value="ECO:0007669"/>
    <property type="project" value="InterPro"/>
</dbReference>
<keyword evidence="2" id="KW-1185">Reference proteome</keyword>
<dbReference type="PANTHER" id="PTHR47331">
    <property type="entry name" value="PHD-TYPE DOMAIN-CONTAINING PROTEIN"/>
    <property type="match status" value="1"/>
</dbReference>